<feature type="transmembrane region" description="Helical" evidence="7">
    <location>
        <begin position="172"/>
        <end position="189"/>
    </location>
</feature>
<dbReference type="HAMAP" id="MF_00672">
    <property type="entry name" value="UPF0761"/>
    <property type="match status" value="1"/>
</dbReference>
<dbReference type="Proteomes" id="UP000599523">
    <property type="component" value="Unassembled WGS sequence"/>
</dbReference>
<keyword evidence="5 7" id="KW-1133">Transmembrane helix</keyword>
<dbReference type="PANTHER" id="PTHR30213">
    <property type="entry name" value="INNER MEMBRANE PROTEIN YHJD"/>
    <property type="match status" value="1"/>
</dbReference>
<protein>
    <recommendedName>
        <fullName evidence="7">UPF0761 membrane protein GPA21_07740</fullName>
    </recommendedName>
</protein>
<keyword evidence="3" id="KW-0997">Cell inner membrane</keyword>
<name>A0A972F797_9RHOO</name>
<dbReference type="GO" id="GO:0005886">
    <property type="term" value="C:plasma membrane"/>
    <property type="evidence" value="ECO:0007669"/>
    <property type="project" value="UniProtKB-SubCell"/>
</dbReference>
<evidence type="ECO:0000256" key="4">
    <source>
        <dbReference type="ARBA" id="ARBA00022692"/>
    </source>
</evidence>
<reference evidence="8" key="1">
    <citation type="submission" date="2019-12" db="EMBL/GenBank/DDBJ databases">
        <title>Comparative genomics gives insights into the taxonomy of the Azoarcus-Aromatoleum group and reveals separate origins of nif in the plant-associated Azoarcus and non-plant-associated Aromatoleum sub-groups.</title>
        <authorList>
            <person name="Lafos M."/>
            <person name="Maluk M."/>
            <person name="Batista M."/>
            <person name="Junghare M."/>
            <person name="Carmona M."/>
            <person name="Faoro H."/>
            <person name="Cruz L.M."/>
            <person name="Battistoni F."/>
            <person name="De Souza E."/>
            <person name="Pedrosa F."/>
            <person name="Chen W.-M."/>
            <person name="Poole P.S."/>
            <person name="Dixon R.A."/>
            <person name="James E.K."/>
        </authorList>
    </citation>
    <scope>NUCLEOTIDE SEQUENCE</scope>
    <source>
        <strain evidence="8">NSC3</strain>
    </source>
</reference>
<sequence>MALRDFGSLLVQRFFATRCAHVAGSLTYTTLLALVPLITLSLVLFSNFPAFSELGAALSTFLQNNVLPEAASQIGEYAVQFSERATNLTLIGTIMLIVTVLLLLSTIDEAFNEIWGVRHPRPIVTRIAVYWVALTLGPIALAGSVFATGQIVATSIALIGDDTHTRTLATNLVPLGLLGTLLTFLYFAVPNHPVRLLHAMAGGFSAAFAFLMMQRLFGLFITLSPTYTLVYGAFAAVPIFLLWLYASWVLVLLGAIFAATFPEFFERKTVIRPFPGDQAWAATNMLTLLARGLNEGHSVSFDALHEAAGLSSDQAEALLGQMQDESWIIHCEDETWALCRHPDRIRLSHIVERFALAPERWTRLSASQAATNLAAKRIRTALDDADISLSELASRTPTTRPA</sequence>
<feature type="transmembrane region" description="Helical" evidence="7">
    <location>
        <begin position="229"/>
        <end position="258"/>
    </location>
</feature>
<gene>
    <name evidence="8" type="ORF">GPA21_07740</name>
</gene>
<feature type="transmembrane region" description="Helical" evidence="7">
    <location>
        <begin position="88"/>
        <end position="107"/>
    </location>
</feature>
<dbReference type="AlphaFoldDB" id="A0A972F797"/>
<evidence type="ECO:0000256" key="1">
    <source>
        <dbReference type="ARBA" id="ARBA00004651"/>
    </source>
</evidence>
<evidence type="ECO:0000256" key="2">
    <source>
        <dbReference type="ARBA" id="ARBA00022475"/>
    </source>
</evidence>
<feature type="transmembrane region" description="Helical" evidence="7">
    <location>
        <begin position="128"/>
        <end position="152"/>
    </location>
</feature>
<dbReference type="NCBIfam" id="TIGR00765">
    <property type="entry name" value="yihY_not_rbn"/>
    <property type="match status" value="1"/>
</dbReference>
<accession>A0A972F797</accession>
<dbReference type="InterPro" id="IPR017039">
    <property type="entry name" value="Virul_fac_BrkB"/>
</dbReference>
<dbReference type="RefSeq" id="WP_168987645.1">
    <property type="nucleotide sequence ID" value="NZ_CAWPHM010000259.1"/>
</dbReference>
<evidence type="ECO:0000313" key="8">
    <source>
        <dbReference type="EMBL" id="NMG02862.1"/>
    </source>
</evidence>
<evidence type="ECO:0000256" key="3">
    <source>
        <dbReference type="ARBA" id="ARBA00022519"/>
    </source>
</evidence>
<evidence type="ECO:0000256" key="7">
    <source>
        <dbReference type="HAMAP-Rule" id="MF_00672"/>
    </source>
</evidence>
<evidence type="ECO:0000256" key="5">
    <source>
        <dbReference type="ARBA" id="ARBA00022989"/>
    </source>
</evidence>
<dbReference type="InterPro" id="IPR023679">
    <property type="entry name" value="UPF0761_bac"/>
</dbReference>
<dbReference type="Pfam" id="PF03631">
    <property type="entry name" value="Virul_fac_BrkB"/>
    <property type="match status" value="1"/>
</dbReference>
<keyword evidence="9" id="KW-1185">Reference proteome</keyword>
<dbReference type="EMBL" id="WTVM01000035">
    <property type="protein sequence ID" value="NMG02862.1"/>
    <property type="molecule type" value="Genomic_DNA"/>
</dbReference>
<evidence type="ECO:0000256" key="6">
    <source>
        <dbReference type="ARBA" id="ARBA00023136"/>
    </source>
</evidence>
<comment type="caution">
    <text evidence="8">The sequence shown here is derived from an EMBL/GenBank/DDBJ whole genome shotgun (WGS) entry which is preliminary data.</text>
</comment>
<comment type="subcellular location">
    <subcellularLocation>
        <location evidence="1 7">Cell membrane</location>
        <topology evidence="1 7">Multi-pass membrane protein</topology>
    </subcellularLocation>
</comment>
<keyword evidence="6 7" id="KW-0472">Membrane</keyword>
<comment type="similarity">
    <text evidence="7">Belongs to the UPF0761 family.</text>
</comment>
<feature type="transmembrane region" description="Helical" evidence="7">
    <location>
        <begin position="196"/>
        <end position="217"/>
    </location>
</feature>
<keyword evidence="2 7" id="KW-1003">Cell membrane</keyword>
<evidence type="ECO:0000313" key="9">
    <source>
        <dbReference type="Proteomes" id="UP000599523"/>
    </source>
</evidence>
<dbReference type="PANTHER" id="PTHR30213:SF0">
    <property type="entry name" value="UPF0761 MEMBRANE PROTEIN YIHY"/>
    <property type="match status" value="1"/>
</dbReference>
<proteinExistence type="inferred from homology"/>
<organism evidence="8 9">
    <name type="scientific">Azoarcus taiwanensis</name>
    <dbReference type="NCBI Taxonomy" id="666964"/>
    <lineage>
        <taxon>Bacteria</taxon>
        <taxon>Pseudomonadati</taxon>
        <taxon>Pseudomonadota</taxon>
        <taxon>Betaproteobacteria</taxon>
        <taxon>Rhodocyclales</taxon>
        <taxon>Zoogloeaceae</taxon>
        <taxon>Azoarcus</taxon>
    </lineage>
</organism>
<feature type="transmembrane region" description="Helical" evidence="7">
    <location>
        <begin position="21"/>
        <end position="45"/>
    </location>
</feature>
<keyword evidence="4 7" id="KW-0812">Transmembrane</keyword>